<dbReference type="GO" id="GO:0016787">
    <property type="term" value="F:hydrolase activity"/>
    <property type="evidence" value="ECO:0007669"/>
    <property type="project" value="UniProtKB-KW"/>
</dbReference>
<organism evidence="3 4">
    <name type="scientific">Flavobacterium nackdongense</name>
    <dbReference type="NCBI Taxonomy" id="2547394"/>
    <lineage>
        <taxon>Bacteria</taxon>
        <taxon>Pseudomonadati</taxon>
        <taxon>Bacteroidota</taxon>
        <taxon>Flavobacteriia</taxon>
        <taxon>Flavobacteriales</taxon>
        <taxon>Flavobacteriaceae</taxon>
        <taxon>Flavobacterium</taxon>
    </lineage>
</organism>
<keyword evidence="1" id="KW-0812">Transmembrane</keyword>
<evidence type="ECO:0000259" key="2">
    <source>
        <dbReference type="Pfam" id="PF12146"/>
    </source>
</evidence>
<protein>
    <submittedName>
        <fullName evidence="3">Alpha/beta fold hydrolase</fullName>
    </submittedName>
</protein>
<keyword evidence="4" id="KW-1185">Reference proteome</keyword>
<feature type="domain" description="Serine aminopeptidase S33" evidence="2">
    <location>
        <begin position="77"/>
        <end position="183"/>
    </location>
</feature>
<evidence type="ECO:0000313" key="4">
    <source>
        <dbReference type="Proteomes" id="UP000291124"/>
    </source>
</evidence>
<sequence>MIIMETFRSIFLNLLVLFGGIYLLYVSYVYFNQGEMIFMANKLPKNYKFEFKQDFEEVNIPSFDAKILNGLLFKTPNTKGLVFYLHGNAGSLDSWGSIAKNYTDLGYDIFILDYRGFGKSEGEIENQDQVYQDLTFAYNKLITKYDRNKVVIIGYSIGTGLATHLASLENPKKLILQAPYYNFIEFSSGRAPFVPDFLKKFKFETNKYIVKVKSPIYIFHGNKDQVISFDNSIRLKKLLKPNDKVYILDGEDHLGINENSDFQRKLKVILE</sequence>
<dbReference type="OrthoDB" id="9777090at2"/>
<keyword evidence="1" id="KW-1133">Transmembrane helix</keyword>
<dbReference type="PANTHER" id="PTHR12277">
    <property type="entry name" value="ALPHA/BETA HYDROLASE DOMAIN-CONTAINING PROTEIN"/>
    <property type="match status" value="1"/>
</dbReference>
<keyword evidence="1" id="KW-0472">Membrane</keyword>
<feature type="transmembrane region" description="Helical" evidence="1">
    <location>
        <begin position="12"/>
        <end position="31"/>
    </location>
</feature>
<keyword evidence="3" id="KW-0378">Hydrolase</keyword>
<dbReference type="KEGG" id="fnk:E1750_06910"/>
<dbReference type="InterPro" id="IPR029058">
    <property type="entry name" value="AB_hydrolase_fold"/>
</dbReference>
<evidence type="ECO:0000313" key="3">
    <source>
        <dbReference type="EMBL" id="QBN18548.1"/>
    </source>
</evidence>
<evidence type="ECO:0000256" key="1">
    <source>
        <dbReference type="SAM" id="Phobius"/>
    </source>
</evidence>
<dbReference type="PANTHER" id="PTHR12277:SF81">
    <property type="entry name" value="PROTEIN ABHD13"/>
    <property type="match status" value="1"/>
</dbReference>
<accession>A0A4P6Y997</accession>
<dbReference type="AlphaFoldDB" id="A0A4P6Y997"/>
<dbReference type="Gene3D" id="3.40.50.1820">
    <property type="entry name" value="alpha/beta hydrolase"/>
    <property type="match status" value="1"/>
</dbReference>
<name>A0A4P6Y997_9FLAO</name>
<dbReference type="EMBL" id="CP037933">
    <property type="protein sequence ID" value="QBN18548.1"/>
    <property type="molecule type" value="Genomic_DNA"/>
</dbReference>
<dbReference type="Proteomes" id="UP000291124">
    <property type="component" value="Chromosome"/>
</dbReference>
<dbReference type="InterPro" id="IPR022742">
    <property type="entry name" value="Hydrolase_4"/>
</dbReference>
<dbReference type="SUPFAM" id="SSF53474">
    <property type="entry name" value="alpha/beta-Hydrolases"/>
    <property type="match status" value="1"/>
</dbReference>
<gene>
    <name evidence="3" type="ORF">E1750_06910</name>
</gene>
<proteinExistence type="predicted"/>
<dbReference type="Pfam" id="PF12146">
    <property type="entry name" value="Hydrolase_4"/>
    <property type="match status" value="1"/>
</dbReference>
<reference evidence="4" key="1">
    <citation type="submission" date="2019-03" db="EMBL/GenBank/DDBJ databases">
        <title>Flavobacterium sp.</title>
        <authorList>
            <person name="Kim H."/>
        </authorList>
    </citation>
    <scope>NUCLEOTIDE SEQUENCE [LARGE SCALE GENOMIC DNA]</scope>
    <source>
        <strain evidence="4">GS13</strain>
    </source>
</reference>